<organism evidence="1 2">
    <name type="scientific">Tenebrio molitor</name>
    <name type="common">Yellow mealworm beetle</name>
    <dbReference type="NCBI Taxonomy" id="7067"/>
    <lineage>
        <taxon>Eukaryota</taxon>
        <taxon>Metazoa</taxon>
        <taxon>Ecdysozoa</taxon>
        <taxon>Arthropoda</taxon>
        <taxon>Hexapoda</taxon>
        <taxon>Insecta</taxon>
        <taxon>Pterygota</taxon>
        <taxon>Neoptera</taxon>
        <taxon>Endopterygota</taxon>
        <taxon>Coleoptera</taxon>
        <taxon>Polyphaga</taxon>
        <taxon>Cucujiformia</taxon>
        <taxon>Tenebrionidae</taxon>
        <taxon>Tenebrio</taxon>
    </lineage>
</organism>
<evidence type="ECO:0000313" key="1">
    <source>
        <dbReference type="EMBL" id="KAH0814801.1"/>
    </source>
</evidence>
<protein>
    <submittedName>
        <fullName evidence="1">Uncharacterized protein</fullName>
    </submittedName>
</protein>
<dbReference type="AlphaFoldDB" id="A0A8J6HHD7"/>
<gene>
    <name evidence="1" type="ORF">GEV33_007990</name>
</gene>
<dbReference type="EMBL" id="JABDTM020023909">
    <property type="protein sequence ID" value="KAH0814801.1"/>
    <property type="molecule type" value="Genomic_DNA"/>
</dbReference>
<reference evidence="1" key="2">
    <citation type="submission" date="2021-08" db="EMBL/GenBank/DDBJ databases">
        <authorList>
            <person name="Eriksson T."/>
        </authorList>
    </citation>
    <scope>NUCLEOTIDE SEQUENCE</scope>
    <source>
        <strain evidence="1">Stoneville</strain>
        <tissue evidence="1">Whole head</tissue>
    </source>
</reference>
<evidence type="ECO:0000313" key="2">
    <source>
        <dbReference type="Proteomes" id="UP000719412"/>
    </source>
</evidence>
<comment type="caution">
    <text evidence="1">The sequence shown here is derived from an EMBL/GenBank/DDBJ whole genome shotgun (WGS) entry which is preliminary data.</text>
</comment>
<name>A0A8J6HHD7_TENMO</name>
<dbReference type="Proteomes" id="UP000719412">
    <property type="component" value="Unassembled WGS sequence"/>
</dbReference>
<proteinExistence type="predicted"/>
<keyword evidence="2" id="KW-1185">Reference proteome</keyword>
<sequence>MGREWSDSEAVVLKICSLSLSAAIMRWKSGKPAFAVESAQLNRLTDSALRYSSDPPNRINELNRFAHLYKRGSLGLEAARPMGAQLLKNAAAPAHAQALEAYACARTRNYIMKTADVFNASSLNSACALAWLS</sequence>
<reference evidence="1" key="1">
    <citation type="journal article" date="2020" name="J Insects Food Feed">
        <title>The yellow mealworm (Tenebrio molitor) genome: a resource for the emerging insects as food and feed industry.</title>
        <authorList>
            <person name="Eriksson T."/>
            <person name="Andere A."/>
            <person name="Kelstrup H."/>
            <person name="Emery V."/>
            <person name="Picard C."/>
        </authorList>
    </citation>
    <scope>NUCLEOTIDE SEQUENCE</scope>
    <source>
        <strain evidence="1">Stoneville</strain>
        <tissue evidence="1">Whole head</tissue>
    </source>
</reference>
<accession>A0A8J6HHD7</accession>